<dbReference type="CDD" id="cd09917">
    <property type="entry name" value="F-box_SF"/>
    <property type="match status" value="1"/>
</dbReference>
<feature type="domain" description="F-box" evidence="1">
    <location>
        <begin position="4"/>
        <end position="44"/>
    </location>
</feature>
<dbReference type="InterPro" id="IPR036047">
    <property type="entry name" value="F-box-like_dom_sf"/>
</dbReference>
<gene>
    <name evidence="3" type="ORF">PVAP13_1NG317500</name>
</gene>
<dbReference type="PANTHER" id="PTHR35828">
    <property type="entry name" value="OS08G0203800 PROTEIN-RELATED"/>
    <property type="match status" value="1"/>
</dbReference>
<comment type="caution">
    <text evidence="3">The sequence shown here is derived from an EMBL/GenBank/DDBJ whole genome shotgun (WGS) entry which is preliminary data.</text>
</comment>
<dbReference type="PANTHER" id="PTHR35828:SF28">
    <property type="entry name" value="F-BOX DOMAIN CONTAINING PROTEIN"/>
    <property type="match status" value="1"/>
</dbReference>
<protein>
    <recommendedName>
        <fullName evidence="5">F-box domain-containing protein</fullName>
    </recommendedName>
</protein>
<name>A0A8T0X8H9_PANVG</name>
<evidence type="ECO:0008006" key="5">
    <source>
        <dbReference type="Google" id="ProtNLM"/>
    </source>
</evidence>
<dbReference type="InterPro" id="IPR001810">
    <property type="entry name" value="F-box_dom"/>
</dbReference>
<dbReference type="Proteomes" id="UP000823388">
    <property type="component" value="Chromosome 1N"/>
</dbReference>
<reference evidence="3" key="1">
    <citation type="submission" date="2020-05" db="EMBL/GenBank/DDBJ databases">
        <title>WGS assembly of Panicum virgatum.</title>
        <authorList>
            <person name="Lovell J.T."/>
            <person name="Jenkins J."/>
            <person name="Shu S."/>
            <person name="Juenger T.E."/>
            <person name="Schmutz J."/>
        </authorList>
    </citation>
    <scope>NUCLEOTIDE SEQUENCE</scope>
    <source>
        <strain evidence="3">AP13</strain>
    </source>
</reference>
<dbReference type="Pfam" id="PF24523">
    <property type="entry name" value="DUF7595"/>
    <property type="match status" value="1"/>
</dbReference>
<dbReference type="Pfam" id="PF12937">
    <property type="entry name" value="F-box-like"/>
    <property type="match status" value="1"/>
</dbReference>
<accession>A0A8T0X8H9</accession>
<proteinExistence type="predicted"/>
<feature type="domain" description="DUF7595" evidence="2">
    <location>
        <begin position="90"/>
        <end position="387"/>
    </location>
</feature>
<evidence type="ECO:0000259" key="1">
    <source>
        <dbReference type="Pfam" id="PF12937"/>
    </source>
</evidence>
<dbReference type="AlphaFoldDB" id="A0A8T0X8H9"/>
<sequence>MEASQLPLDLLLEIFARSGPATVARCGATCKLLQRHVADRGFLRRLRAASSDRFLLGLFYHRRFSREGEEKSTRPPPLFAAPKSSAGSTALPSTVIARLSAELAGLYDPVASRGGLLVLKLGQYFDTSLCVCDPVAGRSYVLPPRRISDYLHVVMPEDGEGGGGVPFKVLIASSNLRTQTYSSKAGAWGPVTHTAEHVPGDYQLVQPSQVVLGGVAHWLYHQGGAHLFSVLALDVGTGQAAWIEVPRDCHRRRRVTVVEECKELLLASSADGELALLVWERPLAVCMWTVSPSSAGADPGSGRSWARRVVIDWEAILRSVRPMSSPLACQWIAFEWFAEGSGTVVFNMHLVGTVLLNLRTLEVRHLQRSRGKSFPFCLYELDLASLLA</sequence>
<evidence type="ECO:0000313" key="3">
    <source>
        <dbReference type="EMBL" id="KAG2651829.1"/>
    </source>
</evidence>
<dbReference type="SUPFAM" id="SSF81383">
    <property type="entry name" value="F-box domain"/>
    <property type="match status" value="1"/>
</dbReference>
<dbReference type="EMBL" id="CM029038">
    <property type="protein sequence ID" value="KAG2651829.1"/>
    <property type="molecule type" value="Genomic_DNA"/>
</dbReference>
<organism evidence="3 4">
    <name type="scientific">Panicum virgatum</name>
    <name type="common">Blackwell switchgrass</name>
    <dbReference type="NCBI Taxonomy" id="38727"/>
    <lineage>
        <taxon>Eukaryota</taxon>
        <taxon>Viridiplantae</taxon>
        <taxon>Streptophyta</taxon>
        <taxon>Embryophyta</taxon>
        <taxon>Tracheophyta</taxon>
        <taxon>Spermatophyta</taxon>
        <taxon>Magnoliopsida</taxon>
        <taxon>Liliopsida</taxon>
        <taxon>Poales</taxon>
        <taxon>Poaceae</taxon>
        <taxon>PACMAD clade</taxon>
        <taxon>Panicoideae</taxon>
        <taxon>Panicodae</taxon>
        <taxon>Paniceae</taxon>
        <taxon>Panicinae</taxon>
        <taxon>Panicum</taxon>
        <taxon>Panicum sect. Hiantes</taxon>
    </lineage>
</organism>
<dbReference type="InterPro" id="IPR056016">
    <property type="entry name" value="DUF7595"/>
</dbReference>
<evidence type="ECO:0000259" key="2">
    <source>
        <dbReference type="Pfam" id="PF24523"/>
    </source>
</evidence>
<evidence type="ECO:0000313" key="4">
    <source>
        <dbReference type="Proteomes" id="UP000823388"/>
    </source>
</evidence>
<keyword evidence="4" id="KW-1185">Reference proteome</keyword>